<feature type="transmembrane region" description="Helical" evidence="1">
    <location>
        <begin position="89"/>
        <end position="111"/>
    </location>
</feature>
<reference evidence="2 3" key="1">
    <citation type="submission" date="2020-07" db="EMBL/GenBank/DDBJ databases">
        <authorList>
            <person name="Feng H."/>
        </authorList>
    </citation>
    <scope>NUCLEOTIDE SEQUENCE [LARGE SCALE GENOMIC DNA]</scope>
    <source>
        <strain evidence="3">s-11</strain>
    </source>
</reference>
<keyword evidence="3" id="KW-1185">Reference proteome</keyword>
<dbReference type="OrthoDB" id="2990059at2"/>
<name>A0A7W1X9X8_9BACL</name>
<organism evidence="2 3">
    <name type="scientific">Thermoactinomyces daqus</name>
    <dbReference type="NCBI Taxonomy" id="1329516"/>
    <lineage>
        <taxon>Bacteria</taxon>
        <taxon>Bacillati</taxon>
        <taxon>Bacillota</taxon>
        <taxon>Bacilli</taxon>
        <taxon>Bacillales</taxon>
        <taxon>Thermoactinomycetaceae</taxon>
        <taxon>Thermoactinomyces</taxon>
    </lineage>
</organism>
<gene>
    <name evidence="2" type="ORF">H1164_07080</name>
</gene>
<keyword evidence="1" id="KW-0812">Transmembrane</keyword>
<evidence type="ECO:0000313" key="3">
    <source>
        <dbReference type="Proteomes" id="UP000530514"/>
    </source>
</evidence>
<keyword evidence="1" id="KW-1133">Transmembrane helix</keyword>
<feature type="transmembrane region" description="Helical" evidence="1">
    <location>
        <begin position="40"/>
        <end position="59"/>
    </location>
</feature>
<comment type="caution">
    <text evidence="2">The sequence shown here is derived from an EMBL/GenBank/DDBJ whole genome shotgun (WGS) entry which is preliminary data.</text>
</comment>
<dbReference type="AlphaFoldDB" id="A0A7W1X9X8"/>
<proteinExistence type="predicted"/>
<dbReference type="RefSeq" id="WP_033101759.1">
    <property type="nucleotide sequence ID" value="NZ_JACEIP010000008.1"/>
</dbReference>
<sequence>MDENRLCELRKKQSIYSNLFYLCIIALLFVFLLVEPAARLVYFIWGCLFVLFPLISWWMKSPNPFLHLFPEMRELYQYERDKLGEKWGAYYTSTSLLLFVVGIFFFVQAWIREGNIRFGEGISWWYFVIVLLFLILLGNVHLRSQARRIDSKTPEELKDYASDKMLFSLVFASVAIGMTLIGTIVYILMGA</sequence>
<feature type="transmembrane region" description="Helical" evidence="1">
    <location>
        <begin position="166"/>
        <end position="189"/>
    </location>
</feature>
<feature type="transmembrane region" description="Helical" evidence="1">
    <location>
        <begin position="15"/>
        <end position="34"/>
    </location>
</feature>
<keyword evidence="1" id="KW-0472">Membrane</keyword>
<accession>A0A7W1X9X8</accession>
<protein>
    <submittedName>
        <fullName evidence="2">Uncharacterized protein</fullName>
    </submittedName>
</protein>
<dbReference type="EMBL" id="JACEIP010000008">
    <property type="protein sequence ID" value="MBA4542663.1"/>
    <property type="molecule type" value="Genomic_DNA"/>
</dbReference>
<feature type="transmembrane region" description="Helical" evidence="1">
    <location>
        <begin position="123"/>
        <end position="142"/>
    </location>
</feature>
<dbReference type="Proteomes" id="UP000530514">
    <property type="component" value="Unassembled WGS sequence"/>
</dbReference>
<evidence type="ECO:0000313" key="2">
    <source>
        <dbReference type="EMBL" id="MBA4542663.1"/>
    </source>
</evidence>
<evidence type="ECO:0000256" key="1">
    <source>
        <dbReference type="SAM" id="Phobius"/>
    </source>
</evidence>